<name>A0A8J4G559_9CHLO</name>
<dbReference type="Proteomes" id="UP000722791">
    <property type="component" value="Unassembled WGS sequence"/>
</dbReference>
<feature type="compositionally biased region" description="Basic residues" evidence="1">
    <location>
        <begin position="106"/>
        <end position="117"/>
    </location>
</feature>
<protein>
    <submittedName>
        <fullName evidence="2">Uncharacterized protein</fullName>
    </submittedName>
</protein>
<gene>
    <name evidence="2" type="ORF">Vretimale_5339</name>
</gene>
<comment type="caution">
    <text evidence="2">The sequence shown here is derived from an EMBL/GenBank/DDBJ whole genome shotgun (WGS) entry which is preliminary data.</text>
</comment>
<organism evidence="2 3">
    <name type="scientific">Volvox reticuliferus</name>
    <dbReference type="NCBI Taxonomy" id="1737510"/>
    <lineage>
        <taxon>Eukaryota</taxon>
        <taxon>Viridiplantae</taxon>
        <taxon>Chlorophyta</taxon>
        <taxon>core chlorophytes</taxon>
        <taxon>Chlorophyceae</taxon>
        <taxon>CS clade</taxon>
        <taxon>Chlamydomonadales</taxon>
        <taxon>Volvocaceae</taxon>
        <taxon>Volvox</taxon>
    </lineage>
</organism>
<evidence type="ECO:0000313" key="3">
    <source>
        <dbReference type="Proteomes" id="UP000722791"/>
    </source>
</evidence>
<reference evidence="2" key="1">
    <citation type="journal article" date="2021" name="Proc. Natl. Acad. Sci. U.S.A.">
        <title>Three genomes in the algal genus Volvox reveal the fate of a haploid sex-determining region after a transition to homothallism.</title>
        <authorList>
            <person name="Yamamoto K."/>
            <person name="Hamaji T."/>
            <person name="Kawai-Toyooka H."/>
            <person name="Matsuzaki R."/>
            <person name="Takahashi F."/>
            <person name="Nishimura Y."/>
            <person name="Kawachi M."/>
            <person name="Noguchi H."/>
            <person name="Minakuchi Y."/>
            <person name="Umen J.G."/>
            <person name="Toyoda A."/>
            <person name="Nozaki H."/>
        </authorList>
    </citation>
    <scope>NUCLEOTIDE SEQUENCE</scope>
    <source>
        <strain evidence="2">NIES-3785</strain>
    </source>
</reference>
<dbReference type="AlphaFoldDB" id="A0A8J4G559"/>
<feature type="region of interest" description="Disordered" evidence="1">
    <location>
        <begin position="96"/>
        <end position="117"/>
    </location>
</feature>
<proteinExistence type="predicted"/>
<evidence type="ECO:0000313" key="2">
    <source>
        <dbReference type="EMBL" id="GIM00172.1"/>
    </source>
</evidence>
<accession>A0A8J4G559</accession>
<sequence length="117" mass="11921">MSMKGEIAYRTVPGSADAARRASAICQNVGIPSAASADGRKAVSRPAGSEAAMLPPVGMAAAATATAAAAATPARSFTRGGVGRCGPSKVRLRTHASAKNISARVRPCRSRWRRTVS</sequence>
<evidence type="ECO:0000256" key="1">
    <source>
        <dbReference type="SAM" id="MobiDB-lite"/>
    </source>
</evidence>
<dbReference type="EMBL" id="BNCQ01000007">
    <property type="protein sequence ID" value="GIM00172.1"/>
    <property type="molecule type" value="Genomic_DNA"/>
</dbReference>